<organism evidence="3 4">
    <name type="scientific">Exophiala xenobiotica</name>
    <dbReference type="NCBI Taxonomy" id="348802"/>
    <lineage>
        <taxon>Eukaryota</taxon>
        <taxon>Fungi</taxon>
        <taxon>Dikarya</taxon>
        <taxon>Ascomycota</taxon>
        <taxon>Pezizomycotina</taxon>
        <taxon>Eurotiomycetes</taxon>
        <taxon>Chaetothyriomycetidae</taxon>
        <taxon>Chaetothyriales</taxon>
        <taxon>Herpotrichiellaceae</taxon>
        <taxon>Exophiala</taxon>
    </lineage>
</organism>
<dbReference type="InterPro" id="IPR011058">
    <property type="entry name" value="Cyanovirin-N"/>
</dbReference>
<dbReference type="SMART" id="SM01111">
    <property type="entry name" value="CVNH"/>
    <property type="match status" value="1"/>
</dbReference>
<dbReference type="Pfam" id="PF08881">
    <property type="entry name" value="CVNH"/>
    <property type="match status" value="1"/>
</dbReference>
<sequence>MVVNTIGSVTRYRDIHCPVPFEGGNEWGEHVQTDDTEQLLKHLIPAIQTGMASQGLDRNFLQCTIISESRGFGVKKAHRSIEYDTVFETVLYPVPEQVKHPKHIHLSQQGARWYGAGWTAIRYLGKNGQETELFGLDDNPAMHVEGHFWLTTTEGNRLPANYFRQECRFGGVGVSNPYVLTFDELPEEVKASVKANYVLWKLEDEAGRSLLHASALDDLTGLEFLKREASVWEKKHAERKVARQQGQVLEYDEYLDHSSDSDMYNYADNPDESDSESDDDEEDTSGTVLYGNFTHSSRNWVMNRDCLANDNGHFVWRKGGNFSTSAGMIQATTRSGWLEDELQNARGNWTYRHIPLDERISNQDGKLVFLDPEDDE</sequence>
<name>A0A0D2EUQ9_9EURO</name>
<dbReference type="Gene3D" id="2.30.60.10">
    <property type="entry name" value="Cyanovirin-N"/>
    <property type="match status" value="1"/>
</dbReference>
<feature type="domain" description="Cyanovirin-N" evidence="2">
    <location>
        <begin position="292"/>
        <end position="369"/>
    </location>
</feature>
<protein>
    <recommendedName>
        <fullName evidence="2">Cyanovirin-N domain-containing protein</fullName>
    </recommendedName>
</protein>
<accession>A0A0D2EUQ9</accession>
<evidence type="ECO:0000313" key="3">
    <source>
        <dbReference type="EMBL" id="KIW51579.1"/>
    </source>
</evidence>
<dbReference type="EMBL" id="KN847322">
    <property type="protein sequence ID" value="KIW51579.1"/>
    <property type="molecule type" value="Genomic_DNA"/>
</dbReference>
<evidence type="ECO:0000256" key="1">
    <source>
        <dbReference type="SAM" id="MobiDB-lite"/>
    </source>
</evidence>
<keyword evidence="4" id="KW-1185">Reference proteome</keyword>
<dbReference type="STRING" id="348802.A0A0D2EUQ9"/>
<dbReference type="GeneID" id="25332195"/>
<dbReference type="HOGENOM" id="CLU_735725_0_0_1"/>
<evidence type="ECO:0000259" key="2">
    <source>
        <dbReference type="SMART" id="SM01111"/>
    </source>
</evidence>
<dbReference type="AlphaFoldDB" id="A0A0D2EUQ9"/>
<reference evidence="3 4" key="1">
    <citation type="submission" date="2015-01" db="EMBL/GenBank/DDBJ databases">
        <title>The Genome Sequence of Exophiala xenobiotica CBS118157.</title>
        <authorList>
            <consortium name="The Broad Institute Genomics Platform"/>
            <person name="Cuomo C."/>
            <person name="de Hoog S."/>
            <person name="Gorbushina A."/>
            <person name="Stielow B."/>
            <person name="Teixiera M."/>
            <person name="Abouelleil A."/>
            <person name="Chapman S.B."/>
            <person name="Priest M."/>
            <person name="Young S.K."/>
            <person name="Wortman J."/>
            <person name="Nusbaum C."/>
            <person name="Birren B."/>
        </authorList>
    </citation>
    <scope>NUCLEOTIDE SEQUENCE [LARGE SCALE GENOMIC DNA]</scope>
    <source>
        <strain evidence="3 4">CBS 118157</strain>
    </source>
</reference>
<evidence type="ECO:0000313" key="4">
    <source>
        <dbReference type="Proteomes" id="UP000054342"/>
    </source>
</evidence>
<feature type="region of interest" description="Disordered" evidence="1">
    <location>
        <begin position="259"/>
        <end position="288"/>
    </location>
</feature>
<dbReference type="InterPro" id="IPR036673">
    <property type="entry name" value="Cyanovirin-N_sf"/>
</dbReference>
<feature type="compositionally biased region" description="Acidic residues" evidence="1">
    <location>
        <begin position="269"/>
        <end position="284"/>
    </location>
</feature>
<dbReference type="SUPFAM" id="SSF51322">
    <property type="entry name" value="Cyanovirin-N"/>
    <property type="match status" value="1"/>
</dbReference>
<dbReference type="Proteomes" id="UP000054342">
    <property type="component" value="Unassembled WGS sequence"/>
</dbReference>
<gene>
    <name evidence="3" type="ORF">PV05_10287</name>
</gene>
<dbReference type="RefSeq" id="XP_013312163.1">
    <property type="nucleotide sequence ID" value="XM_013456709.1"/>
</dbReference>
<dbReference type="OrthoDB" id="2441380at2759"/>
<proteinExistence type="predicted"/>